<dbReference type="PANTHER" id="PTHR36166">
    <property type="entry name" value="CHROMOSOME 9, WHOLE GENOME SHOTGUN SEQUENCE"/>
    <property type="match status" value="1"/>
</dbReference>
<dbReference type="OrthoDB" id="509124at2759"/>
<keyword evidence="2" id="KW-1185">Reference proteome</keyword>
<gene>
    <name evidence="1" type="ORF">K469DRAFT_599026</name>
</gene>
<accession>A0A6A6DJN1</accession>
<name>A0A6A6DJN1_9PEZI</name>
<dbReference type="EMBL" id="ML994674">
    <property type="protein sequence ID" value="KAF2178658.1"/>
    <property type="molecule type" value="Genomic_DNA"/>
</dbReference>
<reference evidence="1" key="1">
    <citation type="journal article" date="2020" name="Stud. Mycol.">
        <title>101 Dothideomycetes genomes: a test case for predicting lifestyles and emergence of pathogens.</title>
        <authorList>
            <person name="Haridas S."/>
            <person name="Albert R."/>
            <person name="Binder M."/>
            <person name="Bloem J."/>
            <person name="Labutti K."/>
            <person name="Salamov A."/>
            <person name="Andreopoulos B."/>
            <person name="Baker S."/>
            <person name="Barry K."/>
            <person name="Bills G."/>
            <person name="Bluhm B."/>
            <person name="Cannon C."/>
            <person name="Castanera R."/>
            <person name="Culley D."/>
            <person name="Daum C."/>
            <person name="Ezra D."/>
            <person name="Gonzalez J."/>
            <person name="Henrissat B."/>
            <person name="Kuo A."/>
            <person name="Liang C."/>
            <person name="Lipzen A."/>
            <person name="Lutzoni F."/>
            <person name="Magnuson J."/>
            <person name="Mondo S."/>
            <person name="Nolan M."/>
            <person name="Ohm R."/>
            <person name="Pangilinan J."/>
            <person name="Park H.-J."/>
            <person name="Ramirez L."/>
            <person name="Alfaro M."/>
            <person name="Sun H."/>
            <person name="Tritt A."/>
            <person name="Yoshinaga Y."/>
            <person name="Zwiers L.-H."/>
            <person name="Turgeon B."/>
            <person name="Goodwin S."/>
            <person name="Spatafora J."/>
            <person name="Crous P."/>
            <person name="Grigoriev I."/>
        </authorList>
    </citation>
    <scope>NUCLEOTIDE SEQUENCE</scope>
    <source>
        <strain evidence="1">CBS 207.26</strain>
    </source>
</reference>
<dbReference type="Proteomes" id="UP000800200">
    <property type="component" value="Unassembled WGS sequence"/>
</dbReference>
<feature type="non-terminal residue" evidence="1">
    <location>
        <position position="1"/>
    </location>
</feature>
<protein>
    <submittedName>
        <fullName evidence="1">Uncharacterized protein</fullName>
    </submittedName>
</protein>
<sequence>LLDFPRYKEWHAGFINYIETNPPDKPASSLVKGDTLRAGFSGTNLQPTITNNTPIELRWFGSWKASAFAGEQYFGFEESKITPMAMTFIHGEKYTAWLSMLFKPGWPLHSSLNAMYTQFAQDLKARVEANRKEDRSPNAS</sequence>
<proteinExistence type="predicted"/>
<evidence type="ECO:0000313" key="2">
    <source>
        <dbReference type="Proteomes" id="UP000800200"/>
    </source>
</evidence>
<dbReference type="PANTHER" id="PTHR36166:SF1">
    <property type="entry name" value="SRPBCC DOMAIN-CONTAINING PROTEIN"/>
    <property type="match status" value="1"/>
</dbReference>
<evidence type="ECO:0000313" key="1">
    <source>
        <dbReference type="EMBL" id="KAF2178658.1"/>
    </source>
</evidence>
<dbReference type="AlphaFoldDB" id="A0A6A6DJN1"/>
<organism evidence="1 2">
    <name type="scientific">Zopfia rhizophila CBS 207.26</name>
    <dbReference type="NCBI Taxonomy" id="1314779"/>
    <lineage>
        <taxon>Eukaryota</taxon>
        <taxon>Fungi</taxon>
        <taxon>Dikarya</taxon>
        <taxon>Ascomycota</taxon>
        <taxon>Pezizomycotina</taxon>
        <taxon>Dothideomycetes</taxon>
        <taxon>Dothideomycetes incertae sedis</taxon>
        <taxon>Zopfiaceae</taxon>
        <taxon>Zopfia</taxon>
    </lineage>
</organism>